<evidence type="ECO:0000259" key="1">
    <source>
        <dbReference type="Pfam" id="PF19489"/>
    </source>
</evidence>
<protein>
    <recommendedName>
        <fullName evidence="1">Transglycosylase SLT domain-containing protein</fullName>
    </recommendedName>
</protein>
<reference evidence="2 3" key="1">
    <citation type="submission" date="2017-10" db="EMBL/GenBank/DDBJ databases">
        <title>Novel microbial diversity and functional potential in the marine mammal oral microbiome.</title>
        <authorList>
            <person name="Dudek N.K."/>
            <person name="Sun C.L."/>
            <person name="Burstein D."/>
            <person name="Kantor R.S."/>
            <person name="Aliaga Goltsman D.S."/>
            <person name="Bik E.M."/>
            <person name="Thomas B.C."/>
            <person name="Banfield J.F."/>
            <person name="Relman D.A."/>
        </authorList>
    </citation>
    <scope>NUCLEOTIDE SEQUENCE [LARGE SCALE GENOMIC DNA]</scope>
    <source>
        <strain evidence="2">DOLJORAL78_47_21</strain>
    </source>
</reference>
<proteinExistence type="predicted"/>
<sequence>MQMPAKVTALCTLAFILAGCFGSGEKGRLQLSICELLEDNDEWIKPALQARETYGTPLHLTLAMLELPLSNLEKKHIRPRMADWDEYRIRNEQWGASAYEPEYAADFIGWFTQETNKRNKIHWDNTKGHYLALRLGHGAYERFDPAKFPQLEQQAVQVGIRAARWQHELAGCKSIWQSESWLQKIKPW</sequence>
<evidence type="ECO:0000313" key="3">
    <source>
        <dbReference type="Proteomes" id="UP000243469"/>
    </source>
</evidence>
<name>A0A2G6JM69_NEPCE</name>
<feature type="domain" description="Transglycosylase SLT" evidence="1">
    <location>
        <begin position="82"/>
        <end position="172"/>
    </location>
</feature>
<comment type="caution">
    <text evidence="2">The sequence shown here is derived from an EMBL/GenBank/DDBJ whole genome shotgun (WGS) entry which is preliminary data.</text>
</comment>
<dbReference type="AlphaFoldDB" id="A0A2G6JM69"/>
<feature type="domain" description="Transglycosylase SLT" evidence="1">
    <location>
        <begin position="9"/>
        <end position="66"/>
    </location>
</feature>
<dbReference type="PROSITE" id="PS51257">
    <property type="entry name" value="PROKAR_LIPOPROTEIN"/>
    <property type="match status" value="1"/>
</dbReference>
<dbReference type="InterPro" id="IPR045795">
    <property type="entry name" value="SLT_4"/>
</dbReference>
<dbReference type="EMBL" id="PDSH01000016">
    <property type="protein sequence ID" value="PIE24526.1"/>
    <property type="molecule type" value="Genomic_DNA"/>
</dbReference>
<organism evidence="2 3">
    <name type="scientific">Neptuniibacter caesariensis</name>
    <dbReference type="NCBI Taxonomy" id="207954"/>
    <lineage>
        <taxon>Bacteria</taxon>
        <taxon>Pseudomonadati</taxon>
        <taxon>Pseudomonadota</taxon>
        <taxon>Gammaproteobacteria</taxon>
        <taxon>Oceanospirillales</taxon>
        <taxon>Oceanospirillaceae</taxon>
        <taxon>Neptuniibacter</taxon>
    </lineage>
</organism>
<dbReference type="Pfam" id="PF19489">
    <property type="entry name" value="SLT_4"/>
    <property type="match status" value="2"/>
</dbReference>
<accession>A0A2G6JM69</accession>
<evidence type="ECO:0000313" key="2">
    <source>
        <dbReference type="EMBL" id="PIE24526.1"/>
    </source>
</evidence>
<gene>
    <name evidence="2" type="ORF">CSA60_02970</name>
</gene>
<dbReference type="Proteomes" id="UP000243469">
    <property type="component" value="Unassembled WGS sequence"/>
</dbReference>